<protein>
    <submittedName>
        <fullName evidence="2">Gp42</fullName>
    </submittedName>
</protein>
<dbReference type="RefSeq" id="YP_001468944.1">
    <property type="nucleotide sequence ID" value="NC_009816.1"/>
</dbReference>
<dbReference type="Proteomes" id="UP000002414">
    <property type="component" value="Segment"/>
</dbReference>
<name>A7IYB3_9CAUD</name>
<dbReference type="KEGG" id="vg:5745486"/>
<keyword evidence="3" id="KW-1185">Reference proteome</keyword>
<evidence type="ECO:0000313" key="3">
    <source>
        <dbReference type="Proteomes" id="UP000002414"/>
    </source>
</evidence>
<proteinExistence type="predicted"/>
<dbReference type="EMBL" id="DQ499600">
    <property type="protein sequence ID" value="ABF57496.1"/>
    <property type="molecule type" value="Genomic_DNA"/>
</dbReference>
<evidence type="ECO:0000313" key="2">
    <source>
        <dbReference type="EMBL" id="ABF57496.1"/>
    </source>
</evidence>
<evidence type="ECO:0000256" key="1">
    <source>
        <dbReference type="SAM" id="MobiDB-lite"/>
    </source>
</evidence>
<accession>A7IYB3</accession>
<feature type="region of interest" description="Disordered" evidence="1">
    <location>
        <begin position="1"/>
        <end position="24"/>
    </location>
</feature>
<reference evidence="2 3" key="1">
    <citation type="journal article" date="2008" name="Virology">
        <title>Genome sequence of the lytic bacteriophage P1201 from Corynebacterium glutamicum NCHU 87078: Evolutionary relationships to phages from Corynebacterineae.</title>
        <authorList>
            <person name="Chen C.L."/>
            <person name="Pan T.Y."/>
            <person name="Kan S.C."/>
            <person name="Kuan Y.C."/>
            <person name="Hong L.Y."/>
            <person name="Chiu K.R."/>
            <person name="Sheu C.S."/>
            <person name="Yang J.S."/>
            <person name="Hsu W.H."/>
            <person name="Hu H.Y."/>
        </authorList>
    </citation>
    <scope>NUCLEOTIDE SEQUENCE</scope>
</reference>
<sequence>MGHSQKRHKCGSQRNRKSRVQRRPHSSICKDCVRRVMAITSRLLGSVGAGEVTESFITFNGVSRGTDQIEASWDVPYGTYLFAWAGDNSSVASDSKVYINQFATPLSSISGESPGNVHLLRDITKITASGAGTKRWKSDIPCAFVRVAA</sequence>
<organism evidence="2 3">
    <name type="scientific">Corynebacterium phage P1201</name>
    <dbReference type="NCBI Taxonomy" id="384848"/>
    <lineage>
        <taxon>Viruses</taxon>
        <taxon>Duplodnaviria</taxon>
        <taxon>Heunggongvirae</taxon>
        <taxon>Uroviricota</taxon>
        <taxon>Caudoviricetes</taxon>
        <taxon>Zierdtviridae</taxon>
        <taxon>Toshachvirinae</taxon>
        <taxon>Chunghsingvirus</taxon>
        <taxon>Chunghsingvirus P1201</taxon>
        <taxon>Corynebacterium virus P1201</taxon>
    </lineage>
</organism>
<dbReference type="GeneID" id="5745486"/>